<evidence type="ECO:0000313" key="1">
    <source>
        <dbReference type="EMBL" id="CAB5221875.1"/>
    </source>
</evidence>
<dbReference type="EMBL" id="LR798294">
    <property type="protein sequence ID" value="CAB5221875.1"/>
    <property type="molecule type" value="Genomic_DNA"/>
</dbReference>
<organism evidence="1">
    <name type="scientific">uncultured Caudovirales phage</name>
    <dbReference type="NCBI Taxonomy" id="2100421"/>
    <lineage>
        <taxon>Viruses</taxon>
        <taxon>Duplodnaviria</taxon>
        <taxon>Heunggongvirae</taxon>
        <taxon>Uroviricota</taxon>
        <taxon>Caudoviricetes</taxon>
        <taxon>Peduoviridae</taxon>
        <taxon>Maltschvirus</taxon>
        <taxon>Maltschvirus maltsch</taxon>
    </lineage>
</organism>
<gene>
    <name evidence="1" type="ORF">UFOVP242_118</name>
</gene>
<protein>
    <submittedName>
        <fullName evidence="1">Uncharacterized protein</fullName>
    </submittedName>
</protein>
<accession>A0A6J7WYB2</accession>
<name>A0A6J7WYB2_9CAUD</name>
<reference evidence="1" key="1">
    <citation type="submission" date="2020-05" db="EMBL/GenBank/DDBJ databases">
        <authorList>
            <person name="Chiriac C."/>
            <person name="Salcher M."/>
            <person name="Ghai R."/>
            <person name="Kavagutti S V."/>
        </authorList>
    </citation>
    <scope>NUCLEOTIDE SEQUENCE</scope>
</reference>
<sequence length="458" mass="52726">MVGNDGLQRAGEVRIEQLKLINSADEIIDLSEFVVELNIYEDIFSNYIQGNIVITDSRNLIDKFNIHGEEFLNVKLRTPSFADSDVIQKTFRVYKLTDREIVRDKNTQNYTLHFVSVELFYDLSLPLFAPFEGTVTDVAGKIFSDFLATSRNFNISESDSGVTEDPKPTELILINESSNKIKFVSPGWSPLKCINWLASKAIPKDGVAKSFIFFESNKNFYFGTLESLFRDAYKNQNYLGRYLIAVSNIRKDENSQNVNRELFLAKDVEMVESTDYIKNYTNGYLGNRLIFLDVFNKDYQLIDYDHVNNYDKQFHTSGEGNKAKPIFNKETFRNFATNISFYPKNPKLFDNFQDNINEKMNEIHGNRLSSMLELTNIKMNMTIPGRTDAEVGRLIYFEYPSLGAKEAGDTESDAQDKLYSGYYLITAIHHKVNKLEHMMTVEVIKDSMAVDKESFERA</sequence>
<proteinExistence type="predicted"/>